<gene>
    <name evidence="1" type="ORF">HaLaN_04543</name>
</gene>
<accession>A0A699Z1Z6</accession>
<sequence>MAAFSFAKLLTAPSTLGPLSGLPAFPEELDSCTIVGPKLSKLTSVALQFAANHAACAGNPDSVAEPP</sequence>
<organism evidence="1 2">
    <name type="scientific">Haematococcus lacustris</name>
    <name type="common">Green alga</name>
    <name type="synonym">Haematococcus pluvialis</name>
    <dbReference type="NCBI Taxonomy" id="44745"/>
    <lineage>
        <taxon>Eukaryota</taxon>
        <taxon>Viridiplantae</taxon>
        <taxon>Chlorophyta</taxon>
        <taxon>core chlorophytes</taxon>
        <taxon>Chlorophyceae</taxon>
        <taxon>CS clade</taxon>
        <taxon>Chlamydomonadales</taxon>
        <taxon>Haematococcaceae</taxon>
        <taxon>Haematococcus</taxon>
    </lineage>
</organism>
<reference evidence="1 2" key="1">
    <citation type="submission" date="2020-02" db="EMBL/GenBank/DDBJ databases">
        <title>Draft genome sequence of Haematococcus lacustris strain NIES-144.</title>
        <authorList>
            <person name="Morimoto D."/>
            <person name="Nakagawa S."/>
            <person name="Yoshida T."/>
            <person name="Sawayama S."/>
        </authorList>
    </citation>
    <scope>NUCLEOTIDE SEQUENCE [LARGE SCALE GENOMIC DNA]</scope>
    <source>
        <strain evidence="1 2">NIES-144</strain>
    </source>
</reference>
<name>A0A699Z1Z6_HAELA</name>
<evidence type="ECO:0000313" key="2">
    <source>
        <dbReference type="Proteomes" id="UP000485058"/>
    </source>
</evidence>
<dbReference type="AlphaFoldDB" id="A0A699Z1Z6"/>
<feature type="non-terminal residue" evidence="1">
    <location>
        <position position="67"/>
    </location>
</feature>
<comment type="caution">
    <text evidence="1">The sequence shown here is derived from an EMBL/GenBank/DDBJ whole genome shotgun (WGS) entry which is preliminary data.</text>
</comment>
<evidence type="ECO:0000313" key="1">
    <source>
        <dbReference type="EMBL" id="GFH09412.1"/>
    </source>
</evidence>
<feature type="non-terminal residue" evidence="1">
    <location>
        <position position="1"/>
    </location>
</feature>
<dbReference type="EMBL" id="BLLF01000232">
    <property type="protein sequence ID" value="GFH09412.1"/>
    <property type="molecule type" value="Genomic_DNA"/>
</dbReference>
<proteinExistence type="predicted"/>
<dbReference type="Proteomes" id="UP000485058">
    <property type="component" value="Unassembled WGS sequence"/>
</dbReference>
<keyword evidence="2" id="KW-1185">Reference proteome</keyword>
<protein>
    <submittedName>
        <fullName evidence="1">Uncharacterized protein</fullName>
    </submittedName>
</protein>